<dbReference type="EMBL" id="PIPI01000006">
    <property type="protein sequence ID" value="RUO19137.1"/>
    <property type="molecule type" value="Genomic_DNA"/>
</dbReference>
<dbReference type="RefSeq" id="WP_126793248.1">
    <property type="nucleotide sequence ID" value="NZ_PIPI01000006.1"/>
</dbReference>
<evidence type="ECO:0000313" key="2">
    <source>
        <dbReference type="EMBL" id="RUO19137.1"/>
    </source>
</evidence>
<dbReference type="OrthoDB" id="6371503at2"/>
<dbReference type="InterPro" id="IPR011250">
    <property type="entry name" value="OMP/PagP_B-barrel"/>
</dbReference>
<proteinExistence type="predicted"/>
<keyword evidence="1" id="KW-0732">Signal</keyword>
<evidence type="ECO:0000313" key="3">
    <source>
        <dbReference type="Proteomes" id="UP000288212"/>
    </source>
</evidence>
<accession>A0A432VS08</accession>
<protein>
    <recommendedName>
        <fullName evidence="4">Outer membrane protein beta-barrel domain-containing protein</fullName>
    </recommendedName>
</protein>
<dbReference type="Proteomes" id="UP000288212">
    <property type="component" value="Unassembled WGS sequence"/>
</dbReference>
<feature type="chain" id="PRO_5019488878" description="Outer membrane protein beta-barrel domain-containing protein" evidence="1">
    <location>
        <begin position="25"/>
        <end position="179"/>
    </location>
</feature>
<name>A0A432VS08_9GAMM</name>
<feature type="signal peptide" evidence="1">
    <location>
        <begin position="1"/>
        <end position="24"/>
    </location>
</feature>
<evidence type="ECO:0000256" key="1">
    <source>
        <dbReference type="SAM" id="SignalP"/>
    </source>
</evidence>
<comment type="caution">
    <text evidence="2">The sequence shown here is derived from an EMBL/GenBank/DDBJ whole genome shotgun (WGS) entry which is preliminary data.</text>
</comment>
<dbReference type="AlphaFoldDB" id="A0A432VS08"/>
<organism evidence="2 3">
    <name type="scientific">Aliidiomarina haloalkalitolerans</name>
    <dbReference type="NCBI Taxonomy" id="859059"/>
    <lineage>
        <taxon>Bacteria</taxon>
        <taxon>Pseudomonadati</taxon>
        <taxon>Pseudomonadota</taxon>
        <taxon>Gammaproteobacteria</taxon>
        <taxon>Alteromonadales</taxon>
        <taxon>Idiomarinaceae</taxon>
        <taxon>Aliidiomarina</taxon>
    </lineage>
</organism>
<sequence>MMKGLLLSSSVLAVFGLTSFSANANEVPDRNFNIGVTSYVTIIDGPNSRDELSGGGLIATYAFSDRWAARINAGSLEHDSISQIESDTSELAILWGRNFNQTGFKWYVGGGFFQDKWSVKNSNVSESFNGGMLTGGLGYNWNRVAFDFWISLRDSSKYEMQGFNLDSATTGGLALSLRF</sequence>
<keyword evidence="3" id="KW-1185">Reference proteome</keyword>
<gene>
    <name evidence="2" type="ORF">CWE06_08855</name>
</gene>
<reference evidence="2 3" key="1">
    <citation type="journal article" date="2011" name="Front. Microbiol.">
        <title>Genomic signatures of strain selection and enhancement in Bacillus atrophaeus var. globigii, a historical biowarfare simulant.</title>
        <authorList>
            <person name="Gibbons H.S."/>
            <person name="Broomall S.M."/>
            <person name="McNew L.A."/>
            <person name="Daligault H."/>
            <person name="Chapman C."/>
            <person name="Bruce D."/>
            <person name="Karavis M."/>
            <person name="Krepps M."/>
            <person name="McGregor P.A."/>
            <person name="Hong C."/>
            <person name="Park K.H."/>
            <person name="Akmal A."/>
            <person name="Feldman A."/>
            <person name="Lin J.S."/>
            <person name="Chang W.E."/>
            <person name="Higgs B.W."/>
            <person name="Demirev P."/>
            <person name="Lindquist J."/>
            <person name="Liem A."/>
            <person name="Fochler E."/>
            <person name="Read T.D."/>
            <person name="Tapia R."/>
            <person name="Johnson S."/>
            <person name="Bishop-Lilly K.A."/>
            <person name="Detter C."/>
            <person name="Han C."/>
            <person name="Sozhamannan S."/>
            <person name="Rosenzweig C.N."/>
            <person name="Skowronski E.W."/>
        </authorList>
    </citation>
    <scope>NUCLEOTIDE SEQUENCE [LARGE SCALE GENOMIC DNA]</scope>
    <source>
        <strain evidence="2 3">AK5</strain>
    </source>
</reference>
<dbReference type="SUPFAM" id="SSF56925">
    <property type="entry name" value="OMPA-like"/>
    <property type="match status" value="1"/>
</dbReference>
<dbReference type="Gene3D" id="2.40.160.20">
    <property type="match status" value="1"/>
</dbReference>
<evidence type="ECO:0008006" key="4">
    <source>
        <dbReference type="Google" id="ProtNLM"/>
    </source>
</evidence>